<organism evidence="4 5">
    <name type="scientific">Bernardetia litoralis (strain ATCC 23117 / DSM 6794 / NBRC 15988 / NCIMB 1366 / Fx l1 / Sio-4)</name>
    <name type="common">Flexibacter litoralis</name>
    <dbReference type="NCBI Taxonomy" id="880071"/>
    <lineage>
        <taxon>Bacteria</taxon>
        <taxon>Pseudomonadati</taxon>
        <taxon>Bacteroidota</taxon>
        <taxon>Cytophagia</taxon>
        <taxon>Cytophagales</taxon>
        <taxon>Bernardetiaceae</taxon>
        <taxon>Bernardetia</taxon>
    </lineage>
</organism>
<keyword evidence="2" id="KW-0560">Oxidoreductase</keyword>
<dbReference type="PANTHER" id="PTHR43976">
    <property type="entry name" value="SHORT CHAIN DEHYDROGENASE"/>
    <property type="match status" value="1"/>
</dbReference>
<evidence type="ECO:0000313" key="4">
    <source>
        <dbReference type="EMBL" id="AFM05700.1"/>
    </source>
</evidence>
<gene>
    <name evidence="4" type="ordered locus">Fleli_3376</name>
</gene>
<dbReference type="HOGENOM" id="CLU_010194_2_9_10"/>
<protein>
    <submittedName>
        <fullName evidence="4">Short-chain alcohol dehydrogenase</fullName>
    </submittedName>
</protein>
<evidence type="ECO:0000313" key="5">
    <source>
        <dbReference type="Proteomes" id="UP000006054"/>
    </source>
</evidence>
<accession>I4AP15</accession>
<dbReference type="InterPro" id="IPR020904">
    <property type="entry name" value="Sc_DH/Rdtase_CS"/>
</dbReference>
<dbReference type="Gene3D" id="3.40.50.720">
    <property type="entry name" value="NAD(P)-binding Rossmann-like Domain"/>
    <property type="match status" value="1"/>
</dbReference>
<dbReference type="PRINTS" id="PR00080">
    <property type="entry name" value="SDRFAMILY"/>
</dbReference>
<dbReference type="EMBL" id="CP003345">
    <property type="protein sequence ID" value="AFM05700.1"/>
    <property type="molecule type" value="Genomic_DNA"/>
</dbReference>
<dbReference type="eggNOG" id="COG4221">
    <property type="taxonomic scope" value="Bacteria"/>
</dbReference>
<comment type="similarity">
    <text evidence="1 3">Belongs to the short-chain dehydrogenases/reductases (SDR) family.</text>
</comment>
<dbReference type="GO" id="GO:0016491">
    <property type="term" value="F:oxidoreductase activity"/>
    <property type="evidence" value="ECO:0007669"/>
    <property type="project" value="UniProtKB-KW"/>
</dbReference>
<evidence type="ECO:0000256" key="1">
    <source>
        <dbReference type="ARBA" id="ARBA00006484"/>
    </source>
</evidence>
<dbReference type="RefSeq" id="WP_014799127.1">
    <property type="nucleotide sequence ID" value="NC_018018.1"/>
</dbReference>
<dbReference type="PANTHER" id="PTHR43976:SF16">
    <property type="entry name" value="SHORT-CHAIN DEHYDROGENASE_REDUCTASE FAMILY PROTEIN"/>
    <property type="match status" value="1"/>
</dbReference>
<dbReference type="PATRIC" id="fig|880071.3.peg.3381"/>
<dbReference type="InterPro" id="IPR036291">
    <property type="entry name" value="NAD(P)-bd_dom_sf"/>
</dbReference>
<dbReference type="InterPro" id="IPR051911">
    <property type="entry name" value="SDR_oxidoreductase"/>
</dbReference>
<evidence type="ECO:0000256" key="2">
    <source>
        <dbReference type="ARBA" id="ARBA00023002"/>
    </source>
</evidence>
<keyword evidence="5" id="KW-1185">Reference proteome</keyword>
<dbReference type="SUPFAM" id="SSF51735">
    <property type="entry name" value="NAD(P)-binding Rossmann-fold domains"/>
    <property type="match status" value="1"/>
</dbReference>
<sequence length="285" mass="31494">MSAKNVWFITGASKGLGLILAKKLLTQGFCVAATSRNKKSLIQEIGKENDNFLPIEMDLTDNLNVKNAIKKTVDFFGKIDIVVNNAGYSQIGTLEELSEEEVKNNFDVNVFGVLNVIRNVASYLRKQQSGHIFNISSIGGYTGNFAGFGVYCSTKFAVAGFTEALAEEMKTFNVNTTLVYPGYFRTNFLSKGSIQTPSNPIADYKVARQMEQTHLNEINGNQPNNPEKAAEVLIALSEQENPPVHFFMGEDAYHYADLKIQTIQKAMSENKILGTSTGFEKTITE</sequence>
<evidence type="ECO:0000256" key="3">
    <source>
        <dbReference type="RuleBase" id="RU000363"/>
    </source>
</evidence>
<dbReference type="CDD" id="cd05374">
    <property type="entry name" value="17beta-HSD-like_SDR_c"/>
    <property type="match status" value="1"/>
</dbReference>
<dbReference type="PROSITE" id="PS00061">
    <property type="entry name" value="ADH_SHORT"/>
    <property type="match status" value="1"/>
</dbReference>
<dbReference type="InterPro" id="IPR002347">
    <property type="entry name" value="SDR_fam"/>
</dbReference>
<dbReference type="AlphaFoldDB" id="I4AP15"/>
<dbReference type="Pfam" id="PF00106">
    <property type="entry name" value="adh_short"/>
    <property type="match status" value="1"/>
</dbReference>
<dbReference type="KEGG" id="fli:Fleli_3376"/>
<name>I4AP15_BERLS</name>
<dbReference type="STRING" id="880071.Fleli_3376"/>
<dbReference type="Proteomes" id="UP000006054">
    <property type="component" value="Chromosome"/>
</dbReference>
<dbReference type="PRINTS" id="PR00081">
    <property type="entry name" value="GDHRDH"/>
</dbReference>
<proteinExistence type="inferred from homology"/>
<dbReference type="OrthoDB" id="9786056at2"/>
<reference evidence="5" key="1">
    <citation type="submission" date="2012-06" db="EMBL/GenBank/DDBJ databases">
        <title>The complete genome of Flexibacter litoralis DSM 6794.</title>
        <authorList>
            <person name="Lucas S."/>
            <person name="Copeland A."/>
            <person name="Lapidus A."/>
            <person name="Glavina del Rio T."/>
            <person name="Dalin E."/>
            <person name="Tice H."/>
            <person name="Bruce D."/>
            <person name="Goodwin L."/>
            <person name="Pitluck S."/>
            <person name="Peters L."/>
            <person name="Ovchinnikova G."/>
            <person name="Lu M."/>
            <person name="Kyrpides N."/>
            <person name="Mavromatis K."/>
            <person name="Ivanova N."/>
            <person name="Brettin T."/>
            <person name="Detter J.C."/>
            <person name="Han C."/>
            <person name="Larimer F."/>
            <person name="Land M."/>
            <person name="Hauser L."/>
            <person name="Markowitz V."/>
            <person name="Cheng J.-F."/>
            <person name="Hugenholtz P."/>
            <person name="Woyke T."/>
            <person name="Wu D."/>
            <person name="Spring S."/>
            <person name="Lang E."/>
            <person name="Kopitz M."/>
            <person name="Brambilla E."/>
            <person name="Klenk H.-P."/>
            <person name="Eisen J.A."/>
        </authorList>
    </citation>
    <scope>NUCLEOTIDE SEQUENCE [LARGE SCALE GENOMIC DNA]</scope>
    <source>
        <strain evidence="5">ATCC 23117 / DSM 6794 / NBRC 15988 / NCIMB 1366 / Sio-4</strain>
    </source>
</reference>